<sequence>MATIGYPYTLPTTANVSFQEYFAPNANAQYQRPLSDATAFRGRLRTALKEHKHSDRHDFLNIQKAVEDYLPLVFGLVAGIESTELQLTSDVETTWRCTMSNVALSIKMPRIKNKSIHYEAIFTLLTLGYVLMDRANELSFTVQHKILIAIGDLSTYVGGYGDGTSMKGAGLASSLGNSTIGDGGGHDHGLNSTSIGSGGATKQGGVANATSRLFKKSSNTSSKAAKNSNTIGEFTDYLNDENLAGMDQQLTAAADLYCRAAGVFEYVVQEMIPRWNEFKPVVAVPVKDSSASNKKAGSETSRPVDVQTSVVSAHIRLALAEAHACTVRKASIKAARASAIKLSTSGSGTTAHYGGAISKTSYGLLAKLTVGVKEEYERAYGLLKAVKDQNEISTEFRTHVKDGKFYYEALAQVLLGMDAYEAQQYGKAIGFLTVARATFQALAKSSKSHTIAQSAAFEYRRTNERVIAFQKINDSVTFEKVPSAAELLGLMPSGRELLLVKRYQAPKPSFGAAAAAREGSADGGDDGVNKITYALEGAPITATGTTGGSTASAGVVGPTLTGALIAPVATSVGADVGTEVEEGKSSGSKTVVSADLTVAVVTAAAAAAAAAL</sequence>
<evidence type="ECO:0000256" key="3">
    <source>
        <dbReference type="SAM" id="MobiDB-lite"/>
    </source>
</evidence>
<evidence type="ECO:0000259" key="4">
    <source>
        <dbReference type="PROSITE" id="PS51180"/>
    </source>
</evidence>
<dbReference type="Proteomes" id="UP000707451">
    <property type="component" value="Unassembled WGS sequence"/>
</dbReference>
<dbReference type="Pfam" id="PF03097">
    <property type="entry name" value="BRO1"/>
    <property type="match status" value="1"/>
</dbReference>
<feature type="region of interest" description="Disordered" evidence="3">
    <location>
        <begin position="182"/>
        <end position="204"/>
    </location>
</feature>
<dbReference type="InterPro" id="IPR037505">
    <property type="entry name" value="pH-resp_palC"/>
</dbReference>
<dbReference type="PANTHER" id="PTHR40463">
    <property type="entry name" value="PH-RESPONSE REGULATOR PROTEIN PALC"/>
    <property type="match status" value="1"/>
</dbReference>
<evidence type="ECO:0000313" key="5">
    <source>
        <dbReference type="EMBL" id="KAG9070770.1"/>
    </source>
</evidence>
<organism evidence="5 6">
    <name type="scientific">Linnemannia hyalina</name>
    <dbReference type="NCBI Taxonomy" id="64524"/>
    <lineage>
        <taxon>Eukaryota</taxon>
        <taxon>Fungi</taxon>
        <taxon>Fungi incertae sedis</taxon>
        <taxon>Mucoromycota</taxon>
        <taxon>Mortierellomycotina</taxon>
        <taxon>Mortierellomycetes</taxon>
        <taxon>Mortierellales</taxon>
        <taxon>Mortierellaceae</taxon>
        <taxon>Linnemannia</taxon>
    </lineage>
</organism>
<evidence type="ECO:0000256" key="1">
    <source>
        <dbReference type="ARBA" id="ARBA00010997"/>
    </source>
</evidence>
<comment type="caution">
    <text evidence="5">The sequence shown here is derived from an EMBL/GenBank/DDBJ whole genome shotgun (WGS) entry which is preliminary data.</text>
</comment>
<dbReference type="GO" id="GO:0005886">
    <property type="term" value="C:plasma membrane"/>
    <property type="evidence" value="ECO:0007669"/>
    <property type="project" value="TreeGrafter"/>
</dbReference>
<dbReference type="Gene3D" id="1.25.40.280">
    <property type="entry name" value="alix/aip1 like domains"/>
    <property type="match status" value="1"/>
</dbReference>
<dbReference type="InterPro" id="IPR038499">
    <property type="entry name" value="BRO1_sf"/>
</dbReference>
<evidence type="ECO:0000313" key="6">
    <source>
        <dbReference type="Proteomes" id="UP000707451"/>
    </source>
</evidence>
<gene>
    <name evidence="5" type="ORF">KI688_008310</name>
</gene>
<dbReference type="InterPro" id="IPR004328">
    <property type="entry name" value="BRO1_dom"/>
</dbReference>
<dbReference type="SMART" id="SM01041">
    <property type="entry name" value="BRO1"/>
    <property type="match status" value="1"/>
</dbReference>
<feature type="domain" description="BRO1" evidence="4">
    <location>
        <begin position="2"/>
        <end position="603"/>
    </location>
</feature>
<dbReference type="EMBL" id="JAHRHY010000003">
    <property type="protein sequence ID" value="KAG9070770.1"/>
    <property type="molecule type" value="Genomic_DNA"/>
</dbReference>
<dbReference type="OrthoDB" id="10266451at2759"/>
<dbReference type="PROSITE" id="PS51180">
    <property type="entry name" value="BRO1"/>
    <property type="match status" value="1"/>
</dbReference>
<comment type="similarity">
    <text evidence="1">Belongs to the palC family.</text>
</comment>
<dbReference type="AlphaFoldDB" id="A0A9P7Y0K1"/>
<dbReference type="GO" id="GO:0071467">
    <property type="term" value="P:cellular response to pH"/>
    <property type="evidence" value="ECO:0007669"/>
    <property type="project" value="InterPro"/>
</dbReference>
<accession>A0A9P7Y0K1</accession>
<proteinExistence type="inferred from homology"/>
<evidence type="ECO:0000256" key="2">
    <source>
        <dbReference type="ARBA" id="ARBA00022193"/>
    </source>
</evidence>
<keyword evidence="6" id="KW-1185">Reference proteome</keyword>
<reference evidence="5" key="1">
    <citation type="submission" date="2021-06" db="EMBL/GenBank/DDBJ databases">
        <title>Genome Sequence of Mortierella hyaline Strain SCG-10, a Cold-Adapted, Nitrate-Reducing Fungus Isolated from Soil in Minnesota, USA.</title>
        <authorList>
            <person name="Aldossari N."/>
        </authorList>
    </citation>
    <scope>NUCLEOTIDE SEQUENCE</scope>
    <source>
        <strain evidence="5">SCG-10</strain>
    </source>
</reference>
<name>A0A9P7Y0K1_9FUNG</name>
<dbReference type="PANTHER" id="PTHR40463:SF1">
    <property type="entry name" value="PH-RESPONSE REGULATOR PROTEIN PALC"/>
    <property type="match status" value="1"/>
</dbReference>
<protein>
    <recommendedName>
        <fullName evidence="2">pH-response regulator protein palC</fullName>
    </recommendedName>
</protein>